<proteinExistence type="predicted"/>
<evidence type="ECO:0000313" key="11">
    <source>
        <dbReference type="Proteomes" id="UP000593565"/>
    </source>
</evidence>
<dbReference type="EMBL" id="JAAGNN010000022">
    <property type="protein sequence ID" value="KAF4074436.1"/>
    <property type="molecule type" value="Genomic_DNA"/>
</dbReference>
<gene>
    <name evidence="10" type="ORF">AMELA_G00239470</name>
</gene>
<dbReference type="GO" id="GO:0005581">
    <property type="term" value="C:collagen trimer"/>
    <property type="evidence" value="ECO:0007669"/>
    <property type="project" value="UniProtKB-KW"/>
</dbReference>
<dbReference type="InterPro" id="IPR048287">
    <property type="entry name" value="TSPN-like_N"/>
</dbReference>
<evidence type="ECO:0000256" key="8">
    <source>
        <dbReference type="SAM" id="MobiDB-lite"/>
    </source>
</evidence>
<keyword evidence="4" id="KW-0732">Signal</keyword>
<dbReference type="SMART" id="SM00210">
    <property type="entry name" value="TSPN"/>
    <property type="match status" value="1"/>
</dbReference>
<accession>A0A7J5ZVB9</accession>
<keyword evidence="5" id="KW-0677">Repeat</keyword>
<keyword evidence="3" id="KW-0272">Extracellular matrix</keyword>
<sequence>MEPDNAPHSKLRQAGVGGRILFICTVLYCTCYLGLAQVQPEDVDILQKLGLVGKRPSSGTRSTPSGVIPFKSGVILTQRVRIEVPVNTVVPVPLSTEFSLIFSICSHRINNAFLFTIVSKRKRIQLGVQFIPGKIIVYVGQKNSVYFEYDIHNGQWHNLALGIQPQRVTLYTSCGKTSVHANLHFKNEEALDPEGFFLLGKMSQNSVQFEGAICQFDIHPSAKAAHNYCKYIKKQCREADTYRANLPPLLPLLRLDANISVTLRTPMTITELINKGVTPSLSQDKTRINAEISGGLNTSIQMISQYGSLSLSVHGTVPPRLSRPNLQIPTQAKTPTVTPFLSTRASQTFLKPTQKSSPKKGVTIKPYKSKDNYMPVTAKPTIKKLESVQPSVATKPSSILPNSKRQLTTIAVKRSIPEVSTFRYAKPNSFAPVTPAATDGLQTFDLEPTQFSILAGPPGLPGLKGEPGPPGFPQEQCTLM</sequence>
<evidence type="ECO:0000256" key="5">
    <source>
        <dbReference type="ARBA" id="ARBA00022737"/>
    </source>
</evidence>
<dbReference type="Gene3D" id="2.60.120.200">
    <property type="match status" value="1"/>
</dbReference>
<keyword evidence="6" id="KW-0176">Collagen</keyword>
<dbReference type="InterPro" id="IPR013320">
    <property type="entry name" value="ConA-like_dom_sf"/>
</dbReference>
<feature type="domain" description="Thrombospondin-like N-terminal" evidence="9">
    <location>
        <begin position="42"/>
        <end position="222"/>
    </location>
</feature>
<feature type="region of interest" description="Disordered" evidence="8">
    <location>
        <begin position="459"/>
        <end position="480"/>
    </location>
</feature>
<reference evidence="10 11" key="1">
    <citation type="submission" date="2020-02" db="EMBL/GenBank/DDBJ databases">
        <title>A chromosome-scale genome assembly of the black bullhead catfish (Ameiurus melas).</title>
        <authorList>
            <person name="Wen M."/>
            <person name="Zham M."/>
            <person name="Cabau C."/>
            <person name="Klopp C."/>
            <person name="Donnadieu C."/>
            <person name="Roques C."/>
            <person name="Bouchez O."/>
            <person name="Lampietro C."/>
            <person name="Jouanno E."/>
            <person name="Herpin A."/>
            <person name="Louis A."/>
            <person name="Berthelot C."/>
            <person name="Parey E."/>
            <person name="Roest-Crollius H."/>
            <person name="Braasch I."/>
            <person name="Postlethwait J."/>
            <person name="Robinson-Rechavi M."/>
            <person name="Echchiki A."/>
            <person name="Begum T."/>
            <person name="Montfort J."/>
            <person name="Schartl M."/>
            <person name="Bobe J."/>
            <person name="Guiguen Y."/>
        </authorList>
    </citation>
    <scope>NUCLEOTIDE SEQUENCE [LARGE SCALE GENOMIC DNA]</scope>
    <source>
        <strain evidence="10">M_S1</strain>
        <tissue evidence="10">Blood</tissue>
    </source>
</reference>
<dbReference type="AlphaFoldDB" id="A0A7J5ZVB9"/>
<keyword evidence="2" id="KW-0964">Secreted</keyword>
<dbReference type="FunFam" id="2.60.120.200:FF:000085">
    <property type="entry name" value="collagen alpha-1(XXVII) chain isoform X1"/>
    <property type="match status" value="1"/>
</dbReference>
<evidence type="ECO:0000256" key="6">
    <source>
        <dbReference type="ARBA" id="ARBA00023119"/>
    </source>
</evidence>
<name>A0A7J5ZVB9_AMEME</name>
<evidence type="ECO:0000256" key="7">
    <source>
        <dbReference type="ARBA" id="ARBA00023180"/>
    </source>
</evidence>
<comment type="caution">
    <text evidence="10">The sequence shown here is derived from an EMBL/GenBank/DDBJ whole genome shotgun (WGS) entry which is preliminary data.</text>
</comment>
<evidence type="ECO:0000256" key="3">
    <source>
        <dbReference type="ARBA" id="ARBA00022530"/>
    </source>
</evidence>
<organism evidence="10 11">
    <name type="scientific">Ameiurus melas</name>
    <name type="common">Black bullhead</name>
    <name type="synonym">Silurus melas</name>
    <dbReference type="NCBI Taxonomy" id="219545"/>
    <lineage>
        <taxon>Eukaryota</taxon>
        <taxon>Metazoa</taxon>
        <taxon>Chordata</taxon>
        <taxon>Craniata</taxon>
        <taxon>Vertebrata</taxon>
        <taxon>Euteleostomi</taxon>
        <taxon>Actinopterygii</taxon>
        <taxon>Neopterygii</taxon>
        <taxon>Teleostei</taxon>
        <taxon>Ostariophysi</taxon>
        <taxon>Siluriformes</taxon>
        <taxon>Ictaluridae</taxon>
        <taxon>Ameiurus</taxon>
    </lineage>
</organism>
<dbReference type="SUPFAM" id="SSF49899">
    <property type="entry name" value="Concanavalin A-like lectins/glucanases"/>
    <property type="match status" value="1"/>
</dbReference>
<comment type="subcellular location">
    <subcellularLocation>
        <location evidence="1">Secreted</location>
        <location evidence="1">Extracellular space</location>
        <location evidence="1">Extracellular matrix</location>
    </subcellularLocation>
</comment>
<dbReference type="Proteomes" id="UP000593565">
    <property type="component" value="Unassembled WGS sequence"/>
</dbReference>
<evidence type="ECO:0000256" key="1">
    <source>
        <dbReference type="ARBA" id="ARBA00004498"/>
    </source>
</evidence>
<keyword evidence="11" id="KW-1185">Reference proteome</keyword>
<evidence type="ECO:0000256" key="4">
    <source>
        <dbReference type="ARBA" id="ARBA00022729"/>
    </source>
</evidence>
<evidence type="ECO:0000259" key="9">
    <source>
        <dbReference type="SMART" id="SM00210"/>
    </source>
</evidence>
<protein>
    <recommendedName>
        <fullName evidence="9">Thrombospondin-like N-terminal domain-containing protein</fullName>
    </recommendedName>
</protein>
<evidence type="ECO:0000313" key="10">
    <source>
        <dbReference type="EMBL" id="KAF4074436.1"/>
    </source>
</evidence>
<keyword evidence="7" id="KW-0325">Glycoprotein</keyword>
<evidence type="ECO:0000256" key="2">
    <source>
        <dbReference type="ARBA" id="ARBA00022525"/>
    </source>
</evidence>